<sequence>MRQWNDMAMGGRNLLSKCGFSRWIKYVKSRVLAINKGESHVIHLDLKICSATNWSLVKANGHRVVEYAELSTKYTKISSLPAFRTQEIWVGICMSTGKREENEALQKDFIEMLFDVRFKRSSDSVNDKR</sequence>
<keyword evidence="2" id="KW-1185">Reference proteome</keyword>
<accession>A0A1B0A1F1</accession>
<protein>
    <submittedName>
        <fullName evidence="1">Uncharacterized protein</fullName>
    </submittedName>
</protein>
<dbReference type="EnsemblMetazoa" id="GPAI031482-RA">
    <property type="protein sequence ID" value="GPAI031482-PA"/>
    <property type="gene ID" value="GPAI031482"/>
</dbReference>
<reference evidence="2" key="1">
    <citation type="submission" date="2014-03" db="EMBL/GenBank/DDBJ databases">
        <authorList>
            <person name="Aksoy S."/>
            <person name="Warren W."/>
            <person name="Wilson R.K."/>
        </authorList>
    </citation>
    <scope>NUCLEOTIDE SEQUENCE [LARGE SCALE GENOMIC DNA]</scope>
    <source>
        <strain evidence="2">IAEA</strain>
    </source>
</reference>
<proteinExistence type="predicted"/>
<organism evidence="1 2">
    <name type="scientific">Glossina pallidipes</name>
    <name type="common">Tsetse fly</name>
    <dbReference type="NCBI Taxonomy" id="7398"/>
    <lineage>
        <taxon>Eukaryota</taxon>
        <taxon>Metazoa</taxon>
        <taxon>Ecdysozoa</taxon>
        <taxon>Arthropoda</taxon>
        <taxon>Hexapoda</taxon>
        <taxon>Insecta</taxon>
        <taxon>Pterygota</taxon>
        <taxon>Neoptera</taxon>
        <taxon>Endopterygota</taxon>
        <taxon>Diptera</taxon>
        <taxon>Brachycera</taxon>
        <taxon>Muscomorpha</taxon>
        <taxon>Hippoboscoidea</taxon>
        <taxon>Glossinidae</taxon>
        <taxon>Glossina</taxon>
    </lineage>
</organism>
<dbReference type="AlphaFoldDB" id="A0A1B0A1F1"/>
<name>A0A1B0A1F1_GLOPL</name>
<evidence type="ECO:0000313" key="1">
    <source>
        <dbReference type="EnsemblMetazoa" id="GPAI031482-PA"/>
    </source>
</evidence>
<evidence type="ECO:0000313" key="2">
    <source>
        <dbReference type="Proteomes" id="UP000092445"/>
    </source>
</evidence>
<reference evidence="1" key="2">
    <citation type="submission" date="2020-05" db="UniProtKB">
        <authorList>
            <consortium name="EnsemblMetazoa"/>
        </authorList>
    </citation>
    <scope>IDENTIFICATION</scope>
    <source>
        <strain evidence="1">IAEA</strain>
    </source>
</reference>
<dbReference type="Proteomes" id="UP000092445">
    <property type="component" value="Unassembled WGS sequence"/>
</dbReference>
<dbReference type="VEuPathDB" id="VectorBase:GPAI031482"/>